<dbReference type="PANTHER" id="PTHR11010:SF117">
    <property type="entry name" value="SERINE PROTEASE 16"/>
    <property type="match status" value="1"/>
</dbReference>
<dbReference type="Ensembl" id="ENSOTST00005085323.2">
    <property type="protein sequence ID" value="ENSOTSP00005078743.2"/>
    <property type="gene ID" value="ENSOTSG00005045888.2"/>
</dbReference>
<dbReference type="GO" id="GO:0006508">
    <property type="term" value="P:proteolysis"/>
    <property type="evidence" value="ECO:0007669"/>
    <property type="project" value="UniProtKB-KW"/>
</dbReference>
<dbReference type="GO" id="GO:0008239">
    <property type="term" value="F:dipeptidyl-peptidase activity"/>
    <property type="evidence" value="ECO:0007669"/>
    <property type="project" value="TreeGrafter"/>
</dbReference>
<feature type="signal peptide" evidence="7">
    <location>
        <begin position="1"/>
        <end position="20"/>
    </location>
</feature>
<name>A0A8C8IEJ0_ONCTS</name>
<dbReference type="FunFam" id="1.20.120.980:FF:000003">
    <property type="entry name" value="Serine protease 16"/>
    <property type="match status" value="1"/>
</dbReference>
<keyword evidence="5" id="KW-0325">Glycoprotein</keyword>
<gene>
    <name evidence="8" type="primary">PRSS16</name>
</gene>
<keyword evidence="6" id="KW-0472">Membrane</keyword>
<evidence type="ECO:0000256" key="7">
    <source>
        <dbReference type="SAM" id="SignalP"/>
    </source>
</evidence>
<reference evidence="8" key="1">
    <citation type="submission" date="2025-08" db="UniProtKB">
        <authorList>
            <consortium name="Ensembl"/>
        </authorList>
    </citation>
    <scope>IDENTIFICATION</scope>
</reference>
<keyword evidence="6" id="KW-0812">Transmembrane</keyword>
<reference evidence="8" key="2">
    <citation type="submission" date="2025-09" db="UniProtKB">
        <authorList>
            <consortium name="Ensembl"/>
        </authorList>
    </citation>
    <scope>IDENTIFICATION</scope>
</reference>
<dbReference type="PANTHER" id="PTHR11010">
    <property type="entry name" value="PROTEASE S28 PRO-X CARBOXYPEPTIDASE-RELATED"/>
    <property type="match status" value="1"/>
</dbReference>
<dbReference type="Pfam" id="PF05577">
    <property type="entry name" value="Peptidase_S28"/>
    <property type="match status" value="1"/>
</dbReference>
<evidence type="ECO:0000313" key="9">
    <source>
        <dbReference type="Proteomes" id="UP000694402"/>
    </source>
</evidence>
<dbReference type="AlphaFoldDB" id="A0A8C8IEJ0"/>
<evidence type="ECO:0000256" key="4">
    <source>
        <dbReference type="ARBA" id="ARBA00022801"/>
    </source>
</evidence>
<dbReference type="Gene3D" id="3.40.50.1820">
    <property type="entry name" value="alpha/beta hydrolase"/>
    <property type="match status" value="1"/>
</dbReference>
<dbReference type="GO" id="GO:0070008">
    <property type="term" value="F:serine-type exopeptidase activity"/>
    <property type="evidence" value="ECO:0007669"/>
    <property type="project" value="InterPro"/>
</dbReference>
<keyword evidence="2" id="KW-0645">Protease</keyword>
<evidence type="ECO:0000256" key="2">
    <source>
        <dbReference type="ARBA" id="ARBA00022670"/>
    </source>
</evidence>
<keyword evidence="3 7" id="KW-0732">Signal</keyword>
<evidence type="ECO:0000313" key="8">
    <source>
        <dbReference type="Ensembl" id="ENSOTSP00005078743.2"/>
    </source>
</evidence>
<dbReference type="Proteomes" id="UP000694402">
    <property type="component" value="Unassembled WGS sequence"/>
</dbReference>
<dbReference type="InterPro" id="IPR029058">
    <property type="entry name" value="AB_hydrolase_fold"/>
</dbReference>
<keyword evidence="4" id="KW-0378">Hydrolase</keyword>
<proteinExistence type="inferred from homology"/>
<comment type="similarity">
    <text evidence="1">Belongs to the peptidase S28 family.</text>
</comment>
<evidence type="ECO:0000256" key="1">
    <source>
        <dbReference type="ARBA" id="ARBA00011079"/>
    </source>
</evidence>
<evidence type="ECO:0000256" key="6">
    <source>
        <dbReference type="SAM" id="Phobius"/>
    </source>
</evidence>
<evidence type="ECO:0000256" key="3">
    <source>
        <dbReference type="ARBA" id="ARBA00022729"/>
    </source>
</evidence>
<protein>
    <submittedName>
        <fullName evidence="8">Uncharacterized protein</fullName>
    </submittedName>
</protein>
<accession>A0A8C8IEJ0</accession>
<dbReference type="SUPFAM" id="SSF53474">
    <property type="entry name" value="alpha/beta-Hydrolases"/>
    <property type="match status" value="1"/>
</dbReference>
<keyword evidence="6" id="KW-1133">Transmembrane helix</keyword>
<dbReference type="Gene3D" id="1.20.120.980">
    <property type="entry name" value="Serine carboxypeptidase S28, SKS domain"/>
    <property type="match status" value="1"/>
</dbReference>
<evidence type="ECO:0000256" key="5">
    <source>
        <dbReference type="ARBA" id="ARBA00023180"/>
    </source>
</evidence>
<dbReference type="GeneTree" id="ENSGT00940000164087"/>
<sequence>MAFQALIVFTLACLCVPCYSNRKFIEIDTFSNDVQKGNGKPVFQEQWITQKLDHFNGADSRVWNQKFLVTETYYRAGGPVFLMIGGEGPINAGWMAMNPGSAWLTYAKKLGALCLMVEHRFYGDSRPTVDLSTENLRFLSSQQALADLAHFRTVIAKQRGLTNSKWVAFGGSYPGALAAWSRLKYPHLIHAAVASSAPLHATVNFSEYLEVVWRALAAENPECPLLVKKAFDTLQERIKDPNNYDNITKDFNLCSKLQIQSEKDRAYILDALADNIMNTVQYNNDNREFEHVLDTNCTIKTVCGVMSDASLGDPYYRFAAFVRLRTITHLLKPCVKDLTYNANLQDLRNTSYSGPHGGGGRQWTYQTCTEFGYFQTTDSPNQPFGGFGLQYHVEQCQDIFNISAKTLYAGIDQTNENYGSYNIRATRIVFPNGSIDPWHALGITSSISDDLPAIFIKGEGSTLVRSILQLMSMVSCDYIQVLSASDKCSVQDEIKRAAVSCHCIAAISLSYIYIYIYIYNHSL</sequence>
<feature type="transmembrane region" description="Helical" evidence="6">
    <location>
        <begin position="497"/>
        <end position="518"/>
    </location>
</feature>
<dbReference type="InterPro" id="IPR008758">
    <property type="entry name" value="Peptidase_S28"/>
</dbReference>
<feature type="chain" id="PRO_5044237144" evidence="7">
    <location>
        <begin position="21"/>
        <end position="523"/>
    </location>
</feature>
<keyword evidence="9" id="KW-1185">Reference proteome</keyword>
<organism evidence="8 9">
    <name type="scientific">Oncorhynchus tshawytscha</name>
    <name type="common">Chinook salmon</name>
    <name type="synonym">Salmo tshawytscha</name>
    <dbReference type="NCBI Taxonomy" id="74940"/>
    <lineage>
        <taxon>Eukaryota</taxon>
        <taxon>Metazoa</taxon>
        <taxon>Chordata</taxon>
        <taxon>Craniata</taxon>
        <taxon>Vertebrata</taxon>
        <taxon>Euteleostomi</taxon>
        <taxon>Actinopterygii</taxon>
        <taxon>Neopterygii</taxon>
        <taxon>Teleostei</taxon>
        <taxon>Protacanthopterygii</taxon>
        <taxon>Salmoniformes</taxon>
        <taxon>Salmonidae</taxon>
        <taxon>Salmoninae</taxon>
        <taxon>Oncorhynchus</taxon>
    </lineage>
</organism>
<dbReference type="InterPro" id="IPR042269">
    <property type="entry name" value="Ser_carbopepase_S28_SKS"/>
</dbReference>